<evidence type="ECO:0000256" key="1">
    <source>
        <dbReference type="ARBA" id="ARBA00004976"/>
    </source>
</evidence>
<evidence type="ECO:0000259" key="2">
    <source>
        <dbReference type="SMART" id="SM00954"/>
    </source>
</evidence>
<dbReference type="PANTHER" id="PTHR41773">
    <property type="entry name" value="GTP PYROPHOSPHATASE-RELATED"/>
    <property type="match status" value="1"/>
</dbReference>
<dbReference type="CDD" id="cd05399">
    <property type="entry name" value="NT_Rel-Spo_like"/>
    <property type="match status" value="1"/>
</dbReference>
<evidence type="ECO:0000313" key="4">
    <source>
        <dbReference type="Proteomes" id="UP000606193"/>
    </source>
</evidence>
<dbReference type="Pfam" id="PF04607">
    <property type="entry name" value="RelA_SpoT"/>
    <property type="match status" value="1"/>
</dbReference>
<feature type="domain" description="RelA/SpoT" evidence="2">
    <location>
        <begin position="51"/>
        <end position="179"/>
    </location>
</feature>
<dbReference type="SUPFAM" id="SSF81301">
    <property type="entry name" value="Nucleotidyltransferase"/>
    <property type="match status" value="1"/>
</dbReference>
<protein>
    <recommendedName>
        <fullName evidence="2">RelA/SpoT domain-containing protein</fullName>
    </recommendedName>
</protein>
<dbReference type="RefSeq" id="WP_249297056.1">
    <property type="nucleotide sequence ID" value="NZ_JACRSX010000001.1"/>
</dbReference>
<comment type="caution">
    <text evidence="3">The sequence shown here is derived from an EMBL/GenBank/DDBJ whole genome shotgun (WGS) entry which is preliminary data.</text>
</comment>
<gene>
    <name evidence="3" type="ORF">H8704_01870</name>
</gene>
<reference evidence="3 4" key="1">
    <citation type="submission" date="2020-08" db="EMBL/GenBank/DDBJ databases">
        <title>Genome public.</title>
        <authorList>
            <person name="Liu C."/>
            <person name="Sun Q."/>
        </authorList>
    </citation>
    <scope>NUCLEOTIDE SEQUENCE [LARGE SCALE GENOMIC DNA]</scope>
    <source>
        <strain evidence="3 4">NSJ-37</strain>
    </source>
</reference>
<name>A0ABR7MYC6_9FIRM</name>
<dbReference type="PANTHER" id="PTHR41773:SF1">
    <property type="entry name" value="RELA_SPOT DOMAIN-CONTAINING PROTEIN"/>
    <property type="match status" value="1"/>
</dbReference>
<dbReference type="EMBL" id="JACRSX010000001">
    <property type="protein sequence ID" value="MBC8561389.1"/>
    <property type="molecule type" value="Genomic_DNA"/>
</dbReference>
<dbReference type="InterPro" id="IPR043519">
    <property type="entry name" value="NT_sf"/>
</dbReference>
<evidence type="ECO:0000313" key="3">
    <source>
        <dbReference type="EMBL" id="MBC8561389.1"/>
    </source>
</evidence>
<dbReference type="Gene3D" id="3.30.460.10">
    <property type="entry name" value="Beta Polymerase, domain 2"/>
    <property type="match status" value="1"/>
</dbReference>
<comment type="pathway">
    <text evidence="1">Purine metabolism; ppGpp biosynthesis; ppGpp from GTP: step 1/2.</text>
</comment>
<proteinExistence type="predicted"/>
<dbReference type="InterPro" id="IPR007685">
    <property type="entry name" value="RelA_SpoT"/>
</dbReference>
<dbReference type="SMART" id="SM00954">
    <property type="entry name" value="RelA_SpoT"/>
    <property type="match status" value="1"/>
</dbReference>
<sequence>MMDITNMSVDDIREQVEQQIDFDRLEELNAHLEKDIRGILDSCGLYYRIFSRVKTKSSISKKLYNGKYGTEENPKKVQDLIGLRIVLYYSDDLSIGREIMEKTFLRTGTWSRNDFNAAEFRATKINGVFRLPSDHFKLYTSELWDLPIDTTFEIQFRTVFFEGWHEIEHDMRYKSLLPDDKFWENSEDLSRILHCILANLELSDWSLVQLFEHLSYNHYQNGNWDLMLKSHFRLRMEDKEPLSPAITALFDQDRRLAKQFFKCEKIVLVRELLKQDYIPKITFDLIIRLLNESVVHDDRITAYYQEHDPLAVKTPAPVRQALKPLDQSTLFHLEIPLLHKPVRELKTEFNNASHIIYRWIRYKLSYIFPDLPAEVETLHRHLPGYDVKCIWDAEQYIMEAEFSYIDDKMPGTLWHITASLHGDSTKDKEPLMFRHRTTLHTPTTALHRETFSKPSYLSELSSKIGLMDQERLGTQGRFVNTPEGFEALEHLLHDPQRRLPVIVITQHEAVSPENINDYREGYDMNTFPVNGTRLAKVIGLYSHVYMLDQKLTKNLSVEGQNAKVIHGGILIFWPVSSHRETTVYTSRMIREAHFDYNRFAYHEQNFNEKAFRSKLAQIIKDDHVTH</sequence>
<keyword evidence="4" id="KW-1185">Reference proteome</keyword>
<dbReference type="Proteomes" id="UP000606193">
    <property type="component" value="Unassembled WGS sequence"/>
</dbReference>
<accession>A0ABR7MYC6</accession>
<organism evidence="3 4">
    <name type="scientific">Jutongia huaianensis</name>
    <dbReference type="NCBI Taxonomy" id="2763668"/>
    <lineage>
        <taxon>Bacteria</taxon>
        <taxon>Bacillati</taxon>
        <taxon>Bacillota</taxon>
        <taxon>Clostridia</taxon>
        <taxon>Lachnospirales</taxon>
        <taxon>Lachnospiraceae</taxon>
        <taxon>Jutongia</taxon>
    </lineage>
</organism>